<evidence type="ECO:0000313" key="2">
    <source>
        <dbReference type="EMBL" id="SFB13058.1"/>
    </source>
</evidence>
<dbReference type="GO" id="GO:0008218">
    <property type="term" value="P:bioluminescence"/>
    <property type="evidence" value="ECO:0007669"/>
    <property type="project" value="InterPro"/>
</dbReference>
<name>A0A1I0YL70_9CLOT</name>
<dbReference type="InterPro" id="IPR007534">
    <property type="entry name" value="LuxE"/>
</dbReference>
<dbReference type="AlphaFoldDB" id="A0A1I0YL70"/>
<dbReference type="Pfam" id="PF04443">
    <property type="entry name" value="LuxE"/>
    <property type="match status" value="1"/>
</dbReference>
<feature type="domain" description="Acyl-protein synthetase LuxE" evidence="1">
    <location>
        <begin position="14"/>
        <end position="366"/>
    </location>
</feature>
<gene>
    <name evidence="2" type="ORF">SAMN04488528_101364</name>
</gene>
<dbReference type="InterPro" id="IPR042099">
    <property type="entry name" value="ANL_N_sf"/>
</dbReference>
<dbReference type="Gene3D" id="3.40.50.12780">
    <property type="entry name" value="N-terminal domain of ligase-like"/>
    <property type="match status" value="1"/>
</dbReference>
<dbReference type="OrthoDB" id="182577at2"/>
<accession>A0A1I0YL70</accession>
<sequence length="374" mass="43043">MNFKSIKKLCEVEKAFDFSEENKTLFKKAMIENYKFQYNNQNYIKYLANRNNFNIDKLNILDEVENIPTLFVGTMKISEFCNFEKKDLAAVFTSSGTNGQKTQSFFDKESLERLETLSYNIFKEIGFTSDIPVHYFLFSYDISKANNVGTSWSDNQILKLAPSKSVNWMIEWDEDKKEFVFDSEKWARVFVELSREAPVRLLGFPAFMYKMMEDIKRLYGKIKIYPESFVIAGGGWKNHLGKAMGLKEFIDYMEDCIGIRRENIRDTYGMAEHGIPYCSCKEGHLHVPIFSEIIARNPITLEKVDYGQEGLLQLLTPYNVAQPNLSILSTDLVVIDKDCTCGLKGDFIKSIRRGGIKKHKGCAINAQDVLNKSS</sequence>
<organism evidence="2 3">
    <name type="scientific">Clostridium frigidicarnis</name>
    <dbReference type="NCBI Taxonomy" id="84698"/>
    <lineage>
        <taxon>Bacteria</taxon>
        <taxon>Bacillati</taxon>
        <taxon>Bacillota</taxon>
        <taxon>Clostridia</taxon>
        <taxon>Eubacteriales</taxon>
        <taxon>Clostridiaceae</taxon>
        <taxon>Clostridium</taxon>
    </lineage>
</organism>
<protein>
    <submittedName>
        <fullName evidence="2">Acyl-protein synthetase, LuxE</fullName>
    </submittedName>
</protein>
<evidence type="ECO:0000259" key="1">
    <source>
        <dbReference type="Pfam" id="PF04443"/>
    </source>
</evidence>
<evidence type="ECO:0000313" key="3">
    <source>
        <dbReference type="Proteomes" id="UP000198619"/>
    </source>
</evidence>
<keyword evidence="3" id="KW-1185">Reference proteome</keyword>
<dbReference type="STRING" id="84698.SAMN04488528_101364"/>
<dbReference type="GO" id="GO:0047474">
    <property type="term" value="F:long-chain fatty acid--protein ligase activity"/>
    <property type="evidence" value="ECO:0007669"/>
    <property type="project" value="InterPro"/>
</dbReference>
<dbReference type="Proteomes" id="UP000198619">
    <property type="component" value="Unassembled WGS sequence"/>
</dbReference>
<reference evidence="2 3" key="1">
    <citation type="submission" date="2016-10" db="EMBL/GenBank/DDBJ databases">
        <authorList>
            <person name="de Groot N.N."/>
        </authorList>
    </citation>
    <scope>NUCLEOTIDE SEQUENCE [LARGE SCALE GENOMIC DNA]</scope>
    <source>
        <strain evidence="2 3">DSM 12271</strain>
    </source>
</reference>
<proteinExistence type="predicted"/>
<dbReference type="EMBL" id="FOKI01000013">
    <property type="protein sequence ID" value="SFB13058.1"/>
    <property type="molecule type" value="Genomic_DNA"/>
</dbReference>